<organism evidence="1 2">
    <name type="scientific">Pasteurella oralis</name>
    <dbReference type="NCBI Taxonomy" id="1071947"/>
    <lineage>
        <taxon>Bacteria</taxon>
        <taxon>Pseudomonadati</taxon>
        <taxon>Pseudomonadota</taxon>
        <taxon>Gammaproteobacteria</taxon>
        <taxon>Pasteurellales</taxon>
        <taxon>Pasteurellaceae</taxon>
        <taxon>Pasteurella</taxon>
    </lineage>
</organism>
<dbReference type="EMBL" id="JBHUFP010000011">
    <property type="protein sequence ID" value="MFD1806399.1"/>
    <property type="molecule type" value="Genomic_DNA"/>
</dbReference>
<evidence type="ECO:0000313" key="2">
    <source>
        <dbReference type="Proteomes" id="UP001597420"/>
    </source>
</evidence>
<name>A0ABW4NVW2_9PAST</name>
<dbReference type="RefSeq" id="WP_379098509.1">
    <property type="nucleotide sequence ID" value="NZ_JBHUFP010000011.1"/>
</dbReference>
<reference evidence="2" key="1">
    <citation type="journal article" date="2019" name="Int. J. Syst. Evol. Microbiol.">
        <title>The Global Catalogue of Microorganisms (GCM) 10K type strain sequencing project: providing services to taxonomists for standard genome sequencing and annotation.</title>
        <authorList>
            <consortium name="The Broad Institute Genomics Platform"/>
            <consortium name="The Broad Institute Genome Sequencing Center for Infectious Disease"/>
            <person name="Wu L."/>
            <person name="Ma J."/>
        </authorList>
    </citation>
    <scope>NUCLEOTIDE SEQUENCE [LARGE SCALE GENOMIC DNA]</scope>
    <source>
        <strain evidence="2">CCM 7950</strain>
    </source>
</reference>
<protein>
    <recommendedName>
        <fullName evidence="3">DUF600 family protein</fullName>
    </recommendedName>
</protein>
<gene>
    <name evidence="1" type="ORF">ACFSAV_08490</name>
</gene>
<accession>A0ABW4NVW2</accession>
<sequence>MIEQKIYHKIGELLWKIMPLEAIEISFIGSIYPESYSGGAEWKLENGSIVSFNLGERPYEIEDEIMILMRKLKEVTSQDWNQYIFSLSNNMDFNIKFAYIDEEDSWPNLYMKGISDLTKEEAEEYYIPEEIWEERVRLKQERMKQA</sequence>
<keyword evidence="2" id="KW-1185">Reference proteome</keyword>
<dbReference type="Proteomes" id="UP001597420">
    <property type="component" value="Unassembled WGS sequence"/>
</dbReference>
<dbReference type="SUPFAM" id="SSF160424">
    <property type="entry name" value="BH3703-like"/>
    <property type="match status" value="1"/>
</dbReference>
<comment type="caution">
    <text evidence="1">The sequence shown here is derived from an EMBL/GenBank/DDBJ whole genome shotgun (WGS) entry which is preliminary data.</text>
</comment>
<dbReference type="InterPro" id="IPR036170">
    <property type="entry name" value="YezG-like_sf"/>
</dbReference>
<evidence type="ECO:0000313" key="1">
    <source>
        <dbReference type="EMBL" id="MFD1806399.1"/>
    </source>
</evidence>
<proteinExistence type="predicted"/>
<evidence type="ECO:0008006" key="3">
    <source>
        <dbReference type="Google" id="ProtNLM"/>
    </source>
</evidence>